<keyword evidence="2" id="KW-1185">Reference proteome</keyword>
<accession>A0ACC2S535</accession>
<protein>
    <submittedName>
        <fullName evidence="1">Uncharacterized protein</fullName>
    </submittedName>
</protein>
<dbReference type="Proteomes" id="UP001165960">
    <property type="component" value="Unassembled WGS sequence"/>
</dbReference>
<name>A0ACC2S535_9FUNG</name>
<evidence type="ECO:0000313" key="1">
    <source>
        <dbReference type="EMBL" id="KAJ9057400.1"/>
    </source>
</evidence>
<comment type="caution">
    <text evidence="1">The sequence shown here is derived from an EMBL/GenBank/DDBJ whole genome shotgun (WGS) entry which is preliminary data.</text>
</comment>
<gene>
    <name evidence="1" type="ORF">DSO57_1023058</name>
</gene>
<dbReference type="EMBL" id="QTSX02005798">
    <property type="protein sequence ID" value="KAJ9057400.1"/>
    <property type="molecule type" value="Genomic_DNA"/>
</dbReference>
<reference evidence="1" key="1">
    <citation type="submission" date="2022-04" db="EMBL/GenBank/DDBJ databases">
        <title>Genome of the entomopathogenic fungus Entomophthora muscae.</title>
        <authorList>
            <person name="Elya C."/>
            <person name="Lovett B.R."/>
            <person name="Lee E."/>
            <person name="Macias A.M."/>
            <person name="Hajek A.E."/>
            <person name="De Bivort B.L."/>
            <person name="Kasson M.T."/>
            <person name="De Fine Licht H.H."/>
            <person name="Stajich J.E."/>
        </authorList>
    </citation>
    <scope>NUCLEOTIDE SEQUENCE</scope>
    <source>
        <strain evidence="1">Berkeley</strain>
    </source>
</reference>
<sequence length="224" mass="25974">MRPLFVVCLGFVLTAPAPNASSPILEYIAKNEYITKEFVLSKKDDETLKDRVTDPAYFDRLLKGKIPFRTKFLDKYKSQYPSPKRIVENYVKQVELNFLSYVHTILTFFIKPNGEFEDLDGLFSSAIDGYEHTKELEGMIDYWVKQSPSGRDNVKDLITHLHDGPFDEEILPFITRLSTLVKQKYPESLERISTAIETTYVELDILPDELYNFAKRSFNQLPTP</sequence>
<organism evidence="1 2">
    <name type="scientific">Entomophthora muscae</name>
    <dbReference type="NCBI Taxonomy" id="34485"/>
    <lineage>
        <taxon>Eukaryota</taxon>
        <taxon>Fungi</taxon>
        <taxon>Fungi incertae sedis</taxon>
        <taxon>Zoopagomycota</taxon>
        <taxon>Entomophthoromycotina</taxon>
        <taxon>Entomophthoromycetes</taxon>
        <taxon>Entomophthorales</taxon>
        <taxon>Entomophthoraceae</taxon>
        <taxon>Entomophthora</taxon>
    </lineage>
</organism>
<evidence type="ECO:0000313" key="2">
    <source>
        <dbReference type="Proteomes" id="UP001165960"/>
    </source>
</evidence>
<proteinExistence type="predicted"/>